<evidence type="ECO:0000256" key="1">
    <source>
        <dbReference type="SAM" id="Phobius"/>
    </source>
</evidence>
<evidence type="ECO:0000313" key="2">
    <source>
        <dbReference type="EMBL" id="PIZ98732.1"/>
    </source>
</evidence>
<dbReference type="AlphaFoldDB" id="A0A2M7VE25"/>
<sequence>MQKHGIIRTIYLYLFSLVGLAVLVIGLGQLIDLGLKIYIFRNADSNEMSYSVQPPIYSYDVAKTQVTDLKKQGDKCELTTDQIKSIDSWLQDYNNWLTSEKGRAKIDYVRQRRESQASSAISMILIGLPLYLYHWSLIKKDRKEKEEKEV</sequence>
<accession>A0A2M7VE25</accession>
<dbReference type="Proteomes" id="UP000230405">
    <property type="component" value="Unassembled WGS sequence"/>
</dbReference>
<dbReference type="EMBL" id="PFPO01000071">
    <property type="protein sequence ID" value="PIZ98732.1"/>
    <property type="molecule type" value="Genomic_DNA"/>
</dbReference>
<gene>
    <name evidence="2" type="ORF">COX77_03655</name>
</gene>
<reference evidence="3" key="1">
    <citation type="submission" date="2017-09" db="EMBL/GenBank/DDBJ databases">
        <title>Depth-based differentiation of microbial function through sediment-hosted aquifers and enrichment of novel symbionts in the deep terrestrial subsurface.</title>
        <authorList>
            <person name="Probst A.J."/>
            <person name="Ladd B."/>
            <person name="Jarett J.K."/>
            <person name="Geller-Mcgrath D.E."/>
            <person name="Sieber C.M.K."/>
            <person name="Emerson J.B."/>
            <person name="Anantharaman K."/>
            <person name="Thomas B.C."/>
            <person name="Malmstrom R."/>
            <person name="Stieglmeier M."/>
            <person name="Klingl A."/>
            <person name="Woyke T."/>
            <person name="Ryan C.M."/>
            <person name="Banfield J.F."/>
        </authorList>
    </citation>
    <scope>NUCLEOTIDE SEQUENCE [LARGE SCALE GENOMIC DNA]</scope>
</reference>
<feature type="transmembrane region" description="Helical" evidence="1">
    <location>
        <begin position="12"/>
        <end position="31"/>
    </location>
</feature>
<proteinExistence type="predicted"/>
<keyword evidence="1" id="KW-0812">Transmembrane</keyword>
<feature type="transmembrane region" description="Helical" evidence="1">
    <location>
        <begin position="117"/>
        <end position="138"/>
    </location>
</feature>
<keyword evidence="1" id="KW-1133">Transmembrane helix</keyword>
<comment type="caution">
    <text evidence="2">The sequence shown here is derived from an EMBL/GenBank/DDBJ whole genome shotgun (WGS) entry which is preliminary data.</text>
</comment>
<protein>
    <recommendedName>
        <fullName evidence="4">DUF5671 domain-containing protein</fullName>
    </recommendedName>
</protein>
<evidence type="ECO:0000313" key="3">
    <source>
        <dbReference type="Proteomes" id="UP000230405"/>
    </source>
</evidence>
<organism evidence="2 3">
    <name type="scientific">Candidatus Komeilibacteria bacterium CG_4_10_14_0_2_um_filter_37_10</name>
    <dbReference type="NCBI Taxonomy" id="1974470"/>
    <lineage>
        <taxon>Bacteria</taxon>
        <taxon>Candidatus Komeiliibacteriota</taxon>
    </lineage>
</organism>
<evidence type="ECO:0008006" key="4">
    <source>
        <dbReference type="Google" id="ProtNLM"/>
    </source>
</evidence>
<name>A0A2M7VE25_9BACT</name>
<keyword evidence="1" id="KW-0472">Membrane</keyword>